<name>A0AAD5P917_9FUNG</name>
<protein>
    <submittedName>
        <fullName evidence="2">Uncharacterized protein</fullName>
    </submittedName>
</protein>
<organism evidence="2 3">
    <name type="scientific">Phascolomyces articulosus</name>
    <dbReference type="NCBI Taxonomy" id="60185"/>
    <lineage>
        <taxon>Eukaryota</taxon>
        <taxon>Fungi</taxon>
        <taxon>Fungi incertae sedis</taxon>
        <taxon>Mucoromycota</taxon>
        <taxon>Mucoromycotina</taxon>
        <taxon>Mucoromycetes</taxon>
        <taxon>Mucorales</taxon>
        <taxon>Lichtheimiaceae</taxon>
        <taxon>Phascolomyces</taxon>
    </lineage>
</organism>
<keyword evidence="1" id="KW-0812">Transmembrane</keyword>
<feature type="transmembrane region" description="Helical" evidence="1">
    <location>
        <begin position="12"/>
        <end position="34"/>
    </location>
</feature>
<evidence type="ECO:0000313" key="3">
    <source>
        <dbReference type="Proteomes" id="UP001209540"/>
    </source>
</evidence>
<comment type="caution">
    <text evidence="2">The sequence shown here is derived from an EMBL/GenBank/DDBJ whole genome shotgun (WGS) entry which is preliminary data.</text>
</comment>
<reference evidence="2" key="1">
    <citation type="journal article" date="2022" name="IScience">
        <title>Evolution of zygomycete secretomes and the origins of terrestrial fungal ecologies.</title>
        <authorList>
            <person name="Chang Y."/>
            <person name="Wang Y."/>
            <person name="Mondo S."/>
            <person name="Ahrendt S."/>
            <person name="Andreopoulos W."/>
            <person name="Barry K."/>
            <person name="Beard J."/>
            <person name="Benny G.L."/>
            <person name="Blankenship S."/>
            <person name="Bonito G."/>
            <person name="Cuomo C."/>
            <person name="Desiro A."/>
            <person name="Gervers K.A."/>
            <person name="Hundley H."/>
            <person name="Kuo A."/>
            <person name="LaButti K."/>
            <person name="Lang B.F."/>
            <person name="Lipzen A."/>
            <person name="O'Donnell K."/>
            <person name="Pangilinan J."/>
            <person name="Reynolds N."/>
            <person name="Sandor L."/>
            <person name="Smith M.E."/>
            <person name="Tsang A."/>
            <person name="Grigoriev I.V."/>
            <person name="Stajich J.E."/>
            <person name="Spatafora J.W."/>
        </authorList>
    </citation>
    <scope>NUCLEOTIDE SEQUENCE</scope>
    <source>
        <strain evidence="2">RSA 2281</strain>
    </source>
</reference>
<sequence>MMCFELIYSTRGRLAVGISMILLPIGNNMFLIFISCSDSIPQFPLHIMINQFDHVEECRAPLPVYYIYYNVSRKGRQLKTIIDKMLILTYYMERTRMEVLNNWILSRTEDVIVTFLYYSPTI</sequence>
<reference evidence="2" key="2">
    <citation type="submission" date="2023-02" db="EMBL/GenBank/DDBJ databases">
        <authorList>
            <consortium name="DOE Joint Genome Institute"/>
            <person name="Mondo S.J."/>
            <person name="Chang Y."/>
            <person name="Wang Y."/>
            <person name="Ahrendt S."/>
            <person name="Andreopoulos W."/>
            <person name="Barry K."/>
            <person name="Beard J."/>
            <person name="Benny G.L."/>
            <person name="Blankenship S."/>
            <person name="Bonito G."/>
            <person name="Cuomo C."/>
            <person name="Desiro A."/>
            <person name="Gervers K.A."/>
            <person name="Hundley H."/>
            <person name="Kuo A."/>
            <person name="LaButti K."/>
            <person name="Lang B.F."/>
            <person name="Lipzen A."/>
            <person name="O'Donnell K."/>
            <person name="Pangilinan J."/>
            <person name="Reynolds N."/>
            <person name="Sandor L."/>
            <person name="Smith M.W."/>
            <person name="Tsang A."/>
            <person name="Grigoriev I.V."/>
            <person name="Stajich J.E."/>
            <person name="Spatafora J.W."/>
        </authorList>
    </citation>
    <scope>NUCLEOTIDE SEQUENCE</scope>
    <source>
        <strain evidence="2">RSA 2281</strain>
    </source>
</reference>
<gene>
    <name evidence="2" type="ORF">BDA99DRAFT_576099</name>
</gene>
<evidence type="ECO:0000313" key="2">
    <source>
        <dbReference type="EMBL" id="KAI9248264.1"/>
    </source>
</evidence>
<dbReference type="Proteomes" id="UP001209540">
    <property type="component" value="Unassembled WGS sequence"/>
</dbReference>
<evidence type="ECO:0000256" key="1">
    <source>
        <dbReference type="SAM" id="Phobius"/>
    </source>
</evidence>
<accession>A0AAD5P917</accession>
<keyword evidence="1" id="KW-0472">Membrane</keyword>
<dbReference type="EMBL" id="JAIXMP010000039">
    <property type="protein sequence ID" value="KAI9248264.1"/>
    <property type="molecule type" value="Genomic_DNA"/>
</dbReference>
<keyword evidence="3" id="KW-1185">Reference proteome</keyword>
<dbReference type="AlphaFoldDB" id="A0AAD5P917"/>
<proteinExistence type="predicted"/>
<keyword evidence="1" id="KW-1133">Transmembrane helix</keyword>